<feature type="domain" description="THAP9-like helix-turn-helix" evidence="1">
    <location>
        <begin position="5"/>
        <end position="41"/>
    </location>
</feature>
<gene>
    <name evidence="2" type="ORF">K443DRAFT_115413</name>
</gene>
<reference evidence="2 3" key="1">
    <citation type="submission" date="2014-04" db="EMBL/GenBank/DDBJ databases">
        <authorList>
            <consortium name="DOE Joint Genome Institute"/>
            <person name="Kuo A."/>
            <person name="Kohler A."/>
            <person name="Nagy L.G."/>
            <person name="Floudas D."/>
            <person name="Copeland A."/>
            <person name="Barry K.W."/>
            <person name="Cichocki N."/>
            <person name="Veneault-Fourrey C."/>
            <person name="LaButti K."/>
            <person name="Lindquist E.A."/>
            <person name="Lipzen A."/>
            <person name="Lundell T."/>
            <person name="Morin E."/>
            <person name="Murat C."/>
            <person name="Sun H."/>
            <person name="Tunlid A."/>
            <person name="Henrissat B."/>
            <person name="Grigoriev I.V."/>
            <person name="Hibbett D.S."/>
            <person name="Martin F."/>
            <person name="Nordberg H.P."/>
            <person name="Cantor M.N."/>
            <person name="Hua S.X."/>
        </authorList>
    </citation>
    <scope>NUCLEOTIDE SEQUENCE [LARGE SCALE GENOMIC DNA]</scope>
    <source>
        <strain evidence="2 3">LaAM-08-1</strain>
    </source>
</reference>
<proteinExistence type="predicted"/>
<evidence type="ECO:0000259" key="1">
    <source>
        <dbReference type="Pfam" id="PF12017"/>
    </source>
</evidence>
<reference evidence="3" key="2">
    <citation type="submission" date="2015-01" db="EMBL/GenBank/DDBJ databases">
        <title>Evolutionary Origins and Diversification of the Mycorrhizal Mutualists.</title>
        <authorList>
            <consortium name="DOE Joint Genome Institute"/>
            <consortium name="Mycorrhizal Genomics Consortium"/>
            <person name="Kohler A."/>
            <person name="Kuo A."/>
            <person name="Nagy L.G."/>
            <person name="Floudas D."/>
            <person name="Copeland A."/>
            <person name="Barry K.W."/>
            <person name="Cichocki N."/>
            <person name="Veneault-Fourrey C."/>
            <person name="LaButti K."/>
            <person name="Lindquist E.A."/>
            <person name="Lipzen A."/>
            <person name="Lundell T."/>
            <person name="Morin E."/>
            <person name="Murat C."/>
            <person name="Riley R."/>
            <person name="Ohm R."/>
            <person name="Sun H."/>
            <person name="Tunlid A."/>
            <person name="Henrissat B."/>
            <person name="Grigoriev I.V."/>
            <person name="Hibbett D.S."/>
            <person name="Martin F."/>
        </authorList>
    </citation>
    <scope>NUCLEOTIDE SEQUENCE [LARGE SCALE GENOMIC DNA]</scope>
    <source>
        <strain evidence="3">LaAM-08-1</strain>
    </source>
</reference>
<dbReference type="EMBL" id="KN839044">
    <property type="protein sequence ID" value="KIJ91177.1"/>
    <property type="molecule type" value="Genomic_DNA"/>
</dbReference>
<name>A0A0C9X3Q8_9AGAR</name>
<dbReference type="STRING" id="1095629.A0A0C9X3Q8"/>
<evidence type="ECO:0000313" key="3">
    <source>
        <dbReference type="Proteomes" id="UP000054477"/>
    </source>
</evidence>
<dbReference type="Proteomes" id="UP000054477">
    <property type="component" value="Unassembled WGS sequence"/>
</dbReference>
<keyword evidence="3" id="KW-1185">Reference proteome</keyword>
<dbReference type="OrthoDB" id="73076at2759"/>
<dbReference type="Pfam" id="PF12017">
    <property type="entry name" value="Tnp_P_element"/>
    <property type="match status" value="1"/>
</dbReference>
<accession>A0A0C9X3Q8</accession>
<dbReference type="InterPro" id="IPR021896">
    <property type="entry name" value="THAP9-like_HTH"/>
</dbReference>
<sequence>MQNFQYAPNLIECAHIVFTHSPRAYEFLQEHLALPDPRTLRLHRAREPRFPIGISEKTFQLARDHLKKIDYDGPIALSCDDTKLLASFRPYFDKELDGHYVMGHVGKPLRLLDPSNFSDMTRNLNNNLEKASKLRLWWLQVPIPNVPTIILAVLGISNKQKAVDLFKYLWDIINRLIDNNIKVASYAADGSSVERSIQSMLEAKATSKLAITIKRPTEKCDDIKFTIPFFRNQPIACVQDSKHLLKTFRNNLYSGARLLTFPNGVAHYGQVRAIAFSSDSPLFRQDVEKVDRQDDNAATRLFSANVLEWLKEHNPDHLELIVYLFVFGELIDAYQNRFISIITRVQMVLRARFFLDIWVQFLKTAGYPKEKHFVSHQCADIVCIVIEGFLKLVIIYHDHIGRQRPFLPWLLSTEVVEHVFGICRQIIKDFTMLDFYLMVPKLFIKLREAIFSSKTSNGKAKAMGYNHTYADTRGIDLVALGDYPSDKDIDEASGHTYEEADSLFALLGLSAEELHTYGPSRIPSIGSWFQETLAELQADAKGDDYAELACEVDNEPESEDLQSAMDAAEACEASTEREEERLMDLRYARIALTIDEQINVCSLPEYNEEAQADALSEDAITIARFLADSLPAPNSVLDKPTLPYLDLDMSGIDIQSLIDLRHAHQTKQAASGVRTTTRTQANSIAQSALSERQAILRGFKEVIKQREEVGAGTGIKRSKRWRQP</sequence>
<protein>
    <recommendedName>
        <fullName evidence="1">THAP9-like helix-turn-helix domain-containing protein</fullName>
    </recommendedName>
</protein>
<evidence type="ECO:0000313" key="2">
    <source>
        <dbReference type="EMBL" id="KIJ91177.1"/>
    </source>
</evidence>
<organism evidence="2 3">
    <name type="scientific">Laccaria amethystina LaAM-08-1</name>
    <dbReference type="NCBI Taxonomy" id="1095629"/>
    <lineage>
        <taxon>Eukaryota</taxon>
        <taxon>Fungi</taxon>
        <taxon>Dikarya</taxon>
        <taxon>Basidiomycota</taxon>
        <taxon>Agaricomycotina</taxon>
        <taxon>Agaricomycetes</taxon>
        <taxon>Agaricomycetidae</taxon>
        <taxon>Agaricales</taxon>
        <taxon>Agaricineae</taxon>
        <taxon>Hydnangiaceae</taxon>
        <taxon>Laccaria</taxon>
    </lineage>
</organism>
<dbReference type="AlphaFoldDB" id="A0A0C9X3Q8"/>
<dbReference type="HOGENOM" id="CLU_009065_2_0_1"/>